<evidence type="ECO:0000313" key="6">
    <source>
        <dbReference type="Proteomes" id="UP000265619"/>
    </source>
</evidence>
<name>A0A9X8D806_9BURK</name>
<keyword evidence="2" id="KW-0238">DNA-binding</keyword>
<dbReference type="PROSITE" id="PS00041">
    <property type="entry name" value="HTH_ARAC_FAMILY_1"/>
    <property type="match status" value="1"/>
</dbReference>
<accession>A0A9X8D806</accession>
<dbReference type="InterPro" id="IPR009057">
    <property type="entry name" value="Homeodomain-like_sf"/>
</dbReference>
<dbReference type="PANTHER" id="PTHR46796:SF2">
    <property type="entry name" value="TRANSCRIPTIONAL REGULATORY PROTEIN"/>
    <property type="match status" value="1"/>
</dbReference>
<gene>
    <name evidence="5" type="ORF">D3H34_05165</name>
</gene>
<evidence type="ECO:0000256" key="2">
    <source>
        <dbReference type="ARBA" id="ARBA00023125"/>
    </source>
</evidence>
<dbReference type="OrthoDB" id="3631840at2"/>
<dbReference type="InterPro" id="IPR050204">
    <property type="entry name" value="AraC_XylS_family_regulators"/>
</dbReference>
<keyword evidence="3" id="KW-0804">Transcription</keyword>
<proteinExistence type="predicted"/>
<dbReference type="Gene3D" id="1.10.10.60">
    <property type="entry name" value="Homeodomain-like"/>
    <property type="match status" value="2"/>
</dbReference>
<keyword evidence="1" id="KW-0805">Transcription regulation</keyword>
<reference evidence="5 6" key="1">
    <citation type="submission" date="2018-09" db="EMBL/GenBank/DDBJ databases">
        <title>Acidovorax cavernicola nov. sp. isolated from Gruta de las Maravillas (Aracena, Spain).</title>
        <authorList>
            <person name="Jurado V."/>
            <person name="Gutierrez-Patricio S."/>
            <person name="Gonzalez-Pimentel J.L."/>
            <person name="Miller A.Z."/>
            <person name="Laiz L."/>
            <person name="Saiz-Jimenez C."/>
        </authorList>
    </citation>
    <scope>NUCLEOTIDE SEQUENCE [LARGE SCALE GENOMIC DNA]</scope>
    <source>
        <strain evidence="5 6">1011MAR4D40.2</strain>
    </source>
</reference>
<dbReference type="AlphaFoldDB" id="A0A9X8D806"/>
<dbReference type="InterPro" id="IPR018060">
    <property type="entry name" value="HTH_AraC"/>
</dbReference>
<dbReference type="RefSeq" id="WP_119552362.1">
    <property type="nucleotide sequence ID" value="NZ_QXMN01000003.1"/>
</dbReference>
<comment type="caution">
    <text evidence="5">The sequence shown here is derived from an EMBL/GenBank/DDBJ whole genome shotgun (WGS) entry which is preliminary data.</text>
</comment>
<dbReference type="SMART" id="SM00342">
    <property type="entry name" value="HTH_ARAC"/>
    <property type="match status" value="1"/>
</dbReference>
<dbReference type="InterPro" id="IPR018062">
    <property type="entry name" value="HTH_AraC-typ_CS"/>
</dbReference>
<dbReference type="PANTHER" id="PTHR46796">
    <property type="entry name" value="HTH-TYPE TRANSCRIPTIONAL ACTIVATOR RHAS-RELATED"/>
    <property type="match status" value="1"/>
</dbReference>
<evidence type="ECO:0000256" key="3">
    <source>
        <dbReference type="ARBA" id="ARBA00023163"/>
    </source>
</evidence>
<evidence type="ECO:0000259" key="4">
    <source>
        <dbReference type="PROSITE" id="PS01124"/>
    </source>
</evidence>
<dbReference type="GO" id="GO:0043565">
    <property type="term" value="F:sequence-specific DNA binding"/>
    <property type="evidence" value="ECO:0007669"/>
    <property type="project" value="InterPro"/>
</dbReference>
<dbReference type="PROSITE" id="PS01124">
    <property type="entry name" value="HTH_ARAC_FAMILY_2"/>
    <property type="match status" value="1"/>
</dbReference>
<feature type="domain" description="HTH araC/xylS-type" evidence="4">
    <location>
        <begin position="159"/>
        <end position="261"/>
    </location>
</feature>
<evidence type="ECO:0000256" key="1">
    <source>
        <dbReference type="ARBA" id="ARBA00023015"/>
    </source>
</evidence>
<dbReference type="Pfam" id="PF12833">
    <property type="entry name" value="HTH_18"/>
    <property type="match status" value="1"/>
</dbReference>
<dbReference type="GO" id="GO:0003700">
    <property type="term" value="F:DNA-binding transcription factor activity"/>
    <property type="evidence" value="ECO:0007669"/>
    <property type="project" value="InterPro"/>
</dbReference>
<protein>
    <submittedName>
        <fullName evidence="5">AraC family transcriptional regulator</fullName>
    </submittedName>
</protein>
<keyword evidence="6" id="KW-1185">Reference proteome</keyword>
<dbReference type="SUPFAM" id="SSF46689">
    <property type="entry name" value="Homeodomain-like"/>
    <property type="match status" value="2"/>
</dbReference>
<dbReference type="Proteomes" id="UP000265619">
    <property type="component" value="Unassembled WGS sequence"/>
</dbReference>
<evidence type="ECO:0000313" key="5">
    <source>
        <dbReference type="EMBL" id="RIX84104.1"/>
    </source>
</evidence>
<organism evidence="5 6">
    <name type="scientific">Acidovorax cavernicola</name>
    <dbReference type="NCBI Taxonomy" id="1675792"/>
    <lineage>
        <taxon>Bacteria</taxon>
        <taxon>Pseudomonadati</taxon>
        <taxon>Pseudomonadota</taxon>
        <taxon>Betaproteobacteria</taxon>
        <taxon>Burkholderiales</taxon>
        <taxon>Comamonadaceae</taxon>
        <taxon>Acidovorax</taxon>
    </lineage>
</organism>
<sequence>MPQDRTLLYAGRGFEVAHVRLHAPQGPVWSDLYTVASPRVVFPIGRTRLDVRSGDDTWLTDALTAIRFGDATAYRLRPETAAVRHSLVVSGHASVGPTHGASTTGVSVCLMTPQALYRMHAARRQLPDTDGTQAATLVASLVAYLAGAPHQAPWHGAVARARQLLLSEGSGPGTRVLSLDELAEAVSRSPFHLARRFRQQTGLSLHQYRQHLRLASAMERLADGERDLAGLAHDLGYCSQSHLGAVFRQAVGVTLGDARRVLGPAGTGASASARI</sequence>
<dbReference type="EMBL" id="QXMN01000003">
    <property type="protein sequence ID" value="RIX84104.1"/>
    <property type="molecule type" value="Genomic_DNA"/>
</dbReference>